<dbReference type="Proteomes" id="UP001054945">
    <property type="component" value="Unassembled WGS sequence"/>
</dbReference>
<evidence type="ECO:0000313" key="2">
    <source>
        <dbReference type="Proteomes" id="UP001054945"/>
    </source>
</evidence>
<protein>
    <submittedName>
        <fullName evidence="1">Uncharacterized protein</fullName>
    </submittedName>
</protein>
<sequence>MGSQSNHTIDGIPYFPASTESPIEIQEFIGSNLKLPSTLLIEDIVTKNIQLSCISKESPLHVEKVISELLSTSAESSLHFMQSL</sequence>
<organism evidence="1 2">
    <name type="scientific">Caerostris extrusa</name>
    <name type="common">Bark spider</name>
    <name type="synonym">Caerostris bankana</name>
    <dbReference type="NCBI Taxonomy" id="172846"/>
    <lineage>
        <taxon>Eukaryota</taxon>
        <taxon>Metazoa</taxon>
        <taxon>Ecdysozoa</taxon>
        <taxon>Arthropoda</taxon>
        <taxon>Chelicerata</taxon>
        <taxon>Arachnida</taxon>
        <taxon>Araneae</taxon>
        <taxon>Araneomorphae</taxon>
        <taxon>Entelegynae</taxon>
        <taxon>Araneoidea</taxon>
        <taxon>Araneidae</taxon>
        <taxon>Caerostris</taxon>
    </lineage>
</organism>
<proteinExistence type="predicted"/>
<evidence type="ECO:0000313" key="1">
    <source>
        <dbReference type="EMBL" id="GIY92600.1"/>
    </source>
</evidence>
<name>A0AAV4XEE7_CAEEX</name>
<dbReference type="EMBL" id="BPLR01017561">
    <property type="protein sequence ID" value="GIY92600.1"/>
    <property type="molecule type" value="Genomic_DNA"/>
</dbReference>
<keyword evidence="2" id="KW-1185">Reference proteome</keyword>
<accession>A0AAV4XEE7</accession>
<gene>
    <name evidence="1" type="primary">AVEN_173891_1</name>
    <name evidence="1" type="ORF">CEXT_612711</name>
</gene>
<comment type="caution">
    <text evidence="1">The sequence shown here is derived from an EMBL/GenBank/DDBJ whole genome shotgun (WGS) entry which is preliminary data.</text>
</comment>
<reference evidence="1 2" key="1">
    <citation type="submission" date="2021-06" db="EMBL/GenBank/DDBJ databases">
        <title>Caerostris extrusa draft genome.</title>
        <authorList>
            <person name="Kono N."/>
            <person name="Arakawa K."/>
        </authorList>
    </citation>
    <scope>NUCLEOTIDE SEQUENCE [LARGE SCALE GENOMIC DNA]</scope>
</reference>
<dbReference type="AlphaFoldDB" id="A0AAV4XEE7"/>